<accession>A0ABR0R1Z9</accession>
<sequence>MANDQYTYDSIMEEPTMDGPFITTSYDYDAPIDEYCEKTEDNPQMSRSANDVNVVVNVIRYVSISIQYLRVSNDCFPGPCILSKARQLCNFSWETYNEDISSLGESPRITVPGLLEHLNVTSYLWYTTSVDISLLESFLRGGRKSTLDHALHVFINGQ</sequence>
<evidence type="ECO:0000313" key="2">
    <source>
        <dbReference type="Proteomes" id="UP001358586"/>
    </source>
</evidence>
<dbReference type="InterPro" id="IPR001944">
    <property type="entry name" value="Glycoside_Hdrlase_35"/>
</dbReference>
<keyword evidence="2" id="KW-1185">Reference proteome</keyword>
<organism evidence="1 2">
    <name type="scientific">Gossypium arboreum</name>
    <name type="common">Tree cotton</name>
    <name type="synonym">Gossypium nanking</name>
    <dbReference type="NCBI Taxonomy" id="29729"/>
    <lineage>
        <taxon>Eukaryota</taxon>
        <taxon>Viridiplantae</taxon>
        <taxon>Streptophyta</taxon>
        <taxon>Embryophyta</taxon>
        <taxon>Tracheophyta</taxon>
        <taxon>Spermatophyta</taxon>
        <taxon>Magnoliopsida</taxon>
        <taxon>eudicotyledons</taxon>
        <taxon>Gunneridae</taxon>
        <taxon>Pentapetalae</taxon>
        <taxon>rosids</taxon>
        <taxon>malvids</taxon>
        <taxon>Malvales</taxon>
        <taxon>Malvaceae</taxon>
        <taxon>Malvoideae</taxon>
        <taxon>Gossypium</taxon>
    </lineage>
</organism>
<proteinExistence type="predicted"/>
<dbReference type="Proteomes" id="UP001358586">
    <property type="component" value="Chromosome 1"/>
</dbReference>
<dbReference type="EMBL" id="JARKNE010000001">
    <property type="protein sequence ID" value="KAK5845239.1"/>
    <property type="molecule type" value="Genomic_DNA"/>
</dbReference>
<comment type="caution">
    <text evidence="1">The sequence shown here is derived from an EMBL/GenBank/DDBJ whole genome shotgun (WGS) entry which is preliminary data.</text>
</comment>
<evidence type="ECO:0000313" key="1">
    <source>
        <dbReference type="EMBL" id="KAK5845239.1"/>
    </source>
</evidence>
<gene>
    <name evidence="1" type="ORF">PVK06_001401</name>
</gene>
<dbReference type="PANTHER" id="PTHR23421">
    <property type="entry name" value="BETA-GALACTOSIDASE RELATED"/>
    <property type="match status" value="1"/>
</dbReference>
<protein>
    <submittedName>
        <fullName evidence="1">Uncharacterized protein</fullName>
    </submittedName>
</protein>
<reference evidence="1 2" key="1">
    <citation type="submission" date="2023-03" db="EMBL/GenBank/DDBJ databases">
        <title>WGS of Gossypium arboreum.</title>
        <authorList>
            <person name="Yu D."/>
        </authorList>
    </citation>
    <scope>NUCLEOTIDE SEQUENCE [LARGE SCALE GENOMIC DNA]</scope>
    <source>
        <tissue evidence="1">Leaf</tissue>
    </source>
</reference>
<name>A0ABR0R1Z9_GOSAR</name>